<keyword evidence="3" id="KW-1185">Reference proteome</keyword>
<dbReference type="AlphaFoldDB" id="A0A0D3AVI3"/>
<feature type="region of interest" description="Disordered" evidence="1">
    <location>
        <begin position="73"/>
        <end position="92"/>
    </location>
</feature>
<protein>
    <recommendedName>
        <fullName evidence="4">Myb-like domain-containing protein</fullName>
    </recommendedName>
</protein>
<name>A0A0D3AVI3_BRAOL</name>
<dbReference type="Gramene" id="Bo2g136320.1">
    <property type="protein sequence ID" value="Bo2g136320.1"/>
    <property type="gene ID" value="Bo2g136320"/>
</dbReference>
<accession>A0A0D3AVI3</accession>
<feature type="region of interest" description="Disordered" evidence="1">
    <location>
        <begin position="227"/>
        <end position="257"/>
    </location>
</feature>
<feature type="region of interest" description="Disordered" evidence="1">
    <location>
        <begin position="377"/>
        <end position="396"/>
    </location>
</feature>
<evidence type="ECO:0008006" key="4">
    <source>
        <dbReference type="Google" id="ProtNLM"/>
    </source>
</evidence>
<evidence type="ECO:0000313" key="2">
    <source>
        <dbReference type="EnsemblPlants" id="Bo2g136320.1"/>
    </source>
</evidence>
<evidence type="ECO:0000313" key="3">
    <source>
        <dbReference type="Proteomes" id="UP000032141"/>
    </source>
</evidence>
<dbReference type="Pfam" id="PF04827">
    <property type="entry name" value="Plant_tran"/>
    <property type="match status" value="1"/>
</dbReference>
<dbReference type="EnsemblPlants" id="Bo2g136320.1">
    <property type="protein sequence ID" value="Bo2g136320.1"/>
    <property type="gene ID" value="Bo2g136320"/>
</dbReference>
<dbReference type="HOGENOM" id="CLU_012390_5_3_1"/>
<proteinExistence type="predicted"/>
<dbReference type="Proteomes" id="UP000032141">
    <property type="component" value="Chromosome C2"/>
</dbReference>
<sequence>MITVASLVNRKMSEENEMDRRRRSMIQVRRTKPPRFFVQTSKFFELLNSQQSIFFGNNDESVSLSSSQSTYLGNLGTKDGGESGTERRERRKWTPKDDIVLISSWLNTSKDTVVSNEQRSDDFWTRIAACFAASHQDGGCKQREARHCKQCWHMINDLVCKFCGAYEAASREKTSGQNENDVLKQAHQIFYTNHKKKFLLEHAWKELRLDQKWCEQVSAKTEGSCKKRKCEDGADSSSTQATEMKRPPGVKAAKASGKKTVAEENVMKEFHTMWSIKQQDLAMKDRLSKMRLLESLIAKKDPLAESRLRVDVVRPCEMGPCTLNDINVLDRSPVFDDIINGRAPQVNFSVNGREYHLAYYLTDEDERDEYTQYDISDFQQGEGSGSSHVDPTYSTNIPTNIANQMGVRTRIRDRQAHQQLKCDLVEHIWRKFRCDQDNNSALMPL</sequence>
<feature type="compositionally biased region" description="Basic and acidic residues" evidence="1">
    <location>
        <begin position="79"/>
        <end position="92"/>
    </location>
</feature>
<reference evidence="2" key="2">
    <citation type="submission" date="2015-03" db="UniProtKB">
        <authorList>
            <consortium name="EnsemblPlants"/>
        </authorList>
    </citation>
    <scope>IDENTIFICATION</scope>
</reference>
<dbReference type="PANTHER" id="PTHR45023">
    <property type="match status" value="1"/>
</dbReference>
<dbReference type="PANTHER" id="PTHR45023:SF4">
    <property type="entry name" value="GLYCINE-RICH PROTEIN-RELATED"/>
    <property type="match status" value="1"/>
</dbReference>
<dbReference type="InterPro" id="IPR006912">
    <property type="entry name" value="Harbinger_derived_prot"/>
</dbReference>
<evidence type="ECO:0000256" key="1">
    <source>
        <dbReference type="SAM" id="MobiDB-lite"/>
    </source>
</evidence>
<reference evidence="2 3" key="1">
    <citation type="journal article" date="2014" name="Genome Biol.">
        <title>Transcriptome and methylome profiling reveals relics of genome dominance in the mesopolyploid Brassica oleracea.</title>
        <authorList>
            <person name="Parkin I.A."/>
            <person name="Koh C."/>
            <person name="Tang H."/>
            <person name="Robinson S.J."/>
            <person name="Kagale S."/>
            <person name="Clarke W.E."/>
            <person name="Town C.D."/>
            <person name="Nixon J."/>
            <person name="Krishnakumar V."/>
            <person name="Bidwell S.L."/>
            <person name="Denoeud F."/>
            <person name="Belcram H."/>
            <person name="Links M.G."/>
            <person name="Just J."/>
            <person name="Clarke C."/>
            <person name="Bender T."/>
            <person name="Huebert T."/>
            <person name="Mason A.S."/>
            <person name="Pires J.C."/>
            <person name="Barker G."/>
            <person name="Moore J."/>
            <person name="Walley P.G."/>
            <person name="Manoli S."/>
            <person name="Batley J."/>
            <person name="Edwards D."/>
            <person name="Nelson M.N."/>
            <person name="Wang X."/>
            <person name="Paterson A.H."/>
            <person name="King G."/>
            <person name="Bancroft I."/>
            <person name="Chalhoub B."/>
            <person name="Sharpe A.G."/>
        </authorList>
    </citation>
    <scope>NUCLEOTIDE SEQUENCE</scope>
    <source>
        <strain evidence="2 3">cv. TO1000</strain>
    </source>
</reference>
<organism evidence="2 3">
    <name type="scientific">Brassica oleracea var. oleracea</name>
    <dbReference type="NCBI Taxonomy" id="109376"/>
    <lineage>
        <taxon>Eukaryota</taxon>
        <taxon>Viridiplantae</taxon>
        <taxon>Streptophyta</taxon>
        <taxon>Embryophyta</taxon>
        <taxon>Tracheophyta</taxon>
        <taxon>Spermatophyta</taxon>
        <taxon>Magnoliopsida</taxon>
        <taxon>eudicotyledons</taxon>
        <taxon>Gunneridae</taxon>
        <taxon>Pentapetalae</taxon>
        <taxon>rosids</taxon>
        <taxon>malvids</taxon>
        <taxon>Brassicales</taxon>
        <taxon>Brassicaceae</taxon>
        <taxon>Brassiceae</taxon>
        <taxon>Brassica</taxon>
    </lineage>
</organism>